<reference evidence="2" key="1">
    <citation type="submission" date="2021-01" db="EMBL/GenBank/DDBJ databases">
        <authorList>
            <person name="Corre E."/>
            <person name="Pelletier E."/>
            <person name="Niang G."/>
            <person name="Scheremetjew M."/>
            <person name="Finn R."/>
            <person name="Kale V."/>
            <person name="Holt S."/>
            <person name="Cochrane G."/>
            <person name="Meng A."/>
            <person name="Brown T."/>
            <person name="Cohen L."/>
        </authorList>
    </citation>
    <scope>NUCLEOTIDE SEQUENCE</scope>
    <source>
        <strain evidence="2">CCMP3328</strain>
    </source>
</reference>
<dbReference type="EMBL" id="HBEF01004842">
    <property type="protein sequence ID" value="CAD8330886.1"/>
    <property type="molecule type" value="Transcribed_RNA"/>
</dbReference>
<proteinExistence type="predicted"/>
<feature type="region of interest" description="Disordered" evidence="1">
    <location>
        <begin position="230"/>
        <end position="288"/>
    </location>
</feature>
<protein>
    <submittedName>
        <fullName evidence="2">Uncharacterized protein</fullName>
    </submittedName>
</protein>
<feature type="region of interest" description="Disordered" evidence="1">
    <location>
        <begin position="19"/>
        <end position="54"/>
    </location>
</feature>
<dbReference type="AlphaFoldDB" id="A0A7R9WQN9"/>
<feature type="compositionally biased region" description="Low complexity" evidence="1">
    <location>
        <begin position="25"/>
        <end position="54"/>
    </location>
</feature>
<name>A0A7R9WQN9_9STRA</name>
<gene>
    <name evidence="2" type="ORF">CAUS1442_LOCUS2985</name>
</gene>
<sequence length="288" mass="30574">MGWYHSADFTGFDDMEADASKQEATRGGTSCSGSGAAANTTTASTAPTATCSSSSNTAAASVGDAATGYSACPLPSDSAPPPPPPDVDHIYHLCQGKNWLKAAKRKQPYFPPTFVKDGKFTRATVFKNDIISTANIFYQHTTDPDLEWICLELNVATLYGMGIPILSQEAPESTQGKPVTCLQVFGGISTTIPGLVNKIYTMKRNPIDGEFLEILEPSCGCSSSSPAATAQAAVSQSSTRKSRKSSSPPPEMPKADSYKKKSSSSKGKEKEKSKPKKKFWQFGSSSKA</sequence>
<evidence type="ECO:0000313" key="2">
    <source>
        <dbReference type="EMBL" id="CAD8330886.1"/>
    </source>
</evidence>
<organism evidence="2">
    <name type="scientific">Craspedostauros australis</name>
    <dbReference type="NCBI Taxonomy" id="1486917"/>
    <lineage>
        <taxon>Eukaryota</taxon>
        <taxon>Sar</taxon>
        <taxon>Stramenopiles</taxon>
        <taxon>Ochrophyta</taxon>
        <taxon>Bacillariophyta</taxon>
        <taxon>Bacillariophyceae</taxon>
        <taxon>Bacillariophycidae</taxon>
        <taxon>Naviculales</taxon>
        <taxon>Naviculaceae</taxon>
        <taxon>Craspedostauros</taxon>
    </lineage>
</organism>
<evidence type="ECO:0000256" key="1">
    <source>
        <dbReference type="SAM" id="MobiDB-lite"/>
    </source>
</evidence>
<accession>A0A7R9WQN9</accession>
<feature type="compositionally biased region" description="Low complexity" evidence="1">
    <location>
        <begin position="230"/>
        <end position="239"/>
    </location>
</feature>